<dbReference type="Pfam" id="PF03102">
    <property type="entry name" value="NeuB"/>
    <property type="match status" value="1"/>
</dbReference>
<dbReference type="InterPro" id="IPR006190">
    <property type="entry name" value="SAF_AFP_Neu5Ac"/>
</dbReference>
<dbReference type="SUPFAM" id="SSF51569">
    <property type="entry name" value="Aldolase"/>
    <property type="match status" value="1"/>
</dbReference>
<dbReference type="Proteomes" id="UP000176932">
    <property type="component" value="Unassembled WGS sequence"/>
</dbReference>
<dbReference type="PANTHER" id="PTHR42966">
    <property type="entry name" value="N-ACETYLNEURAMINATE SYNTHASE"/>
    <property type="match status" value="1"/>
</dbReference>
<dbReference type="InterPro" id="IPR051690">
    <property type="entry name" value="PseI-like"/>
</dbReference>
<protein>
    <recommendedName>
        <fullName evidence="1">AFP-like domain-containing protein</fullName>
    </recommendedName>
</protein>
<dbReference type="GO" id="GO:0016051">
    <property type="term" value="P:carbohydrate biosynthetic process"/>
    <property type="evidence" value="ECO:0007669"/>
    <property type="project" value="InterPro"/>
</dbReference>
<dbReference type="Gene3D" id="3.20.20.70">
    <property type="entry name" value="Aldolase class I"/>
    <property type="match status" value="1"/>
</dbReference>
<reference evidence="2 3" key="1">
    <citation type="journal article" date="2016" name="Nat. Commun.">
        <title>Thousands of microbial genomes shed light on interconnected biogeochemical processes in an aquifer system.</title>
        <authorList>
            <person name="Anantharaman K."/>
            <person name="Brown C.T."/>
            <person name="Hug L.A."/>
            <person name="Sharon I."/>
            <person name="Castelle C.J."/>
            <person name="Probst A.J."/>
            <person name="Thomas B.C."/>
            <person name="Singh A."/>
            <person name="Wilkins M.J."/>
            <person name="Karaoz U."/>
            <person name="Brodie E.L."/>
            <person name="Williams K.H."/>
            <person name="Hubbard S.S."/>
            <person name="Banfield J.F."/>
        </authorList>
    </citation>
    <scope>NUCLEOTIDE SEQUENCE [LARGE SCALE GENOMIC DNA]</scope>
</reference>
<dbReference type="CDD" id="cd11615">
    <property type="entry name" value="SAF_NeuB_like"/>
    <property type="match status" value="1"/>
</dbReference>
<dbReference type="SMART" id="SM00858">
    <property type="entry name" value="SAF"/>
    <property type="match status" value="1"/>
</dbReference>
<dbReference type="SUPFAM" id="SSF51269">
    <property type="entry name" value="AFP III-like domain"/>
    <property type="match status" value="1"/>
</dbReference>
<dbReference type="GO" id="GO:0047444">
    <property type="term" value="F:N-acylneuraminate-9-phosphate synthase activity"/>
    <property type="evidence" value="ECO:0007669"/>
    <property type="project" value="TreeGrafter"/>
</dbReference>
<evidence type="ECO:0000313" key="3">
    <source>
        <dbReference type="Proteomes" id="UP000176932"/>
    </source>
</evidence>
<dbReference type="Pfam" id="PF08666">
    <property type="entry name" value="SAF"/>
    <property type="match status" value="1"/>
</dbReference>
<gene>
    <name evidence="2" type="ORF">A3B32_03500</name>
</gene>
<dbReference type="Gene3D" id="3.90.1210.10">
    <property type="entry name" value="Antifreeze-like/N-acetylneuraminic acid synthase C-terminal domain"/>
    <property type="match status" value="1"/>
</dbReference>
<dbReference type="PROSITE" id="PS50844">
    <property type="entry name" value="AFP_LIKE"/>
    <property type="match status" value="1"/>
</dbReference>
<evidence type="ECO:0000313" key="2">
    <source>
        <dbReference type="EMBL" id="OGL83403.1"/>
    </source>
</evidence>
<dbReference type="PANTHER" id="PTHR42966:SF1">
    <property type="entry name" value="SIALIC ACID SYNTHASE"/>
    <property type="match status" value="1"/>
</dbReference>
<dbReference type="InterPro" id="IPR013785">
    <property type="entry name" value="Aldolase_TIM"/>
</dbReference>
<dbReference type="InterPro" id="IPR036732">
    <property type="entry name" value="AFP_Neu5c_C_sf"/>
</dbReference>
<dbReference type="AlphaFoldDB" id="A0A1F7UYR2"/>
<evidence type="ECO:0000259" key="1">
    <source>
        <dbReference type="PROSITE" id="PS50844"/>
    </source>
</evidence>
<feature type="domain" description="AFP-like" evidence="1">
    <location>
        <begin position="277"/>
        <end position="333"/>
    </location>
</feature>
<organism evidence="2 3">
    <name type="scientific">Candidatus Uhrbacteria bacterium RIFCSPLOWO2_01_FULL_53_9</name>
    <dbReference type="NCBI Taxonomy" id="1802403"/>
    <lineage>
        <taxon>Bacteria</taxon>
        <taxon>Candidatus Uhriibacteriota</taxon>
    </lineage>
</organism>
<comment type="caution">
    <text evidence="2">The sequence shown here is derived from an EMBL/GenBank/DDBJ whole genome shotgun (WGS) entry which is preliminary data.</text>
</comment>
<name>A0A1F7UYR2_9BACT</name>
<sequence>MMIGPHDIQKRVLIVAEIGNNHEGDVALAKDMIHAAAQAGADAVKFQTIVPERFVRASQVERMVQLQRFALSYEEFTQLKTVADETGVLFLSTPFDLESVAFLNGLVPAFKIASGDNTFYPLLQAIAQTGKPAILSTGLADLEQVRSSMRRFELEGGAGALAILHCVTSYPTLPEQANLSAIRTLKDAFPHNSVGYSDHTMGIRAAVASVALGARIIEKHFTIDKQFSDFHDHQLSADPEELTEMVLHIRELETMLGTGEKVAQEGEENNRIGGRRSIVSKRSLRAGETVTLEDLTWMRPGDGMPPGDEHLLLGKRLTAPLQVGEPFSLEIVE</sequence>
<proteinExistence type="predicted"/>
<dbReference type="InterPro" id="IPR057736">
    <property type="entry name" value="SAF_PseI/NeuA/NeuB"/>
</dbReference>
<accession>A0A1F7UYR2</accession>
<dbReference type="InterPro" id="IPR013132">
    <property type="entry name" value="PseI/NeuA/B-like_N"/>
</dbReference>
<dbReference type="EMBL" id="MGEL01000016">
    <property type="protein sequence ID" value="OGL83403.1"/>
    <property type="molecule type" value="Genomic_DNA"/>
</dbReference>
<dbReference type="InterPro" id="IPR013974">
    <property type="entry name" value="SAF"/>
</dbReference>